<keyword evidence="2" id="KW-1185">Reference proteome</keyword>
<protein>
    <submittedName>
        <fullName evidence="1">Uncharacterized protein</fullName>
    </submittedName>
</protein>
<gene>
    <name evidence="1" type="ORF">RJ641_032475</name>
</gene>
<proteinExistence type="predicted"/>
<dbReference type="EMBL" id="JBAMMX010000006">
    <property type="protein sequence ID" value="KAK6938967.1"/>
    <property type="molecule type" value="Genomic_DNA"/>
</dbReference>
<sequence length="96" mass="11210">MDYLYQLRNMLTYQGDQEDLQLFMCKKAFLRNIAVNCSLTLLNISWIEVEFPMNVDDIFRPLGAWSAEFQGPKADVIQCFIVENHAFVSILHQLVH</sequence>
<evidence type="ECO:0000313" key="2">
    <source>
        <dbReference type="Proteomes" id="UP001370490"/>
    </source>
</evidence>
<dbReference type="Proteomes" id="UP001370490">
    <property type="component" value="Unassembled WGS sequence"/>
</dbReference>
<comment type="caution">
    <text evidence="1">The sequence shown here is derived from an EMBL/GenBank/DDBJ whole genome shotgun (WGS) entry which is preliminary data.</text>
</comment>
<reference evidence="1 2" key="1">
    <citation type="submission" date="2023-12" db="EMBL/GenBank/DDBJ databases">
        <title>A high-quality genome assembly for Dillenia turbinata (Dilleniales).</title>
        <authorList>
            <person name="Chanderbali A."/>
        </authorList>
    </citation>
    <scope>NUCLEOTIDE SEQUENCE [LARGE SCALE GENOMIC DNA]</scope>
    <source>
        <strain evidence="1">LSX21</strain>
        <tissue evidence="1">Leaf</tissue>
    </source>
</reference>
<dbReference type="AlphaFoldDB" id="A0AAN8W4E8"/>
<name>A0AAN8W4E8_9MAGN</name>
<accession>A0AAN8W4E8</accession>
<evidence type="ECO:0000313" key="1">
    <source>
        <dbReference type="EMBL" id="KAK6938967.1"/>
    </source>
</evidence>
<organism evidence="1 2">
    <name type="scientific">Dillenia turbinata</name>
    <dbReference type="NCBI Taxonomy" id="194707"/>
    <lineage>
        <taxon>Eukaryota</taxon>
        <taxon>Viridiplantae</taxon>
        <taxon>Streptophyta</taxon>
        <taxon>Embryophyta</taxon>
        <taxon>Tracheophyta</taxon>
        <taxon>Spermatophyta</taxon>
        <taxon>Magnoliopsida</taxon>
        <taxon>eudicotyledons</taxon>
        <taxon>Gunneridae</taxon>
        <taxon>Pentapetalae</taxon>
        <taxon>Dilleniales</taxon>
        <taxon>Dilleniaceae</taxon>
        <taxon>Dillenia</taxon>
    </lineage>
</organism>